<organism evidence="1 2">
    <name type="scientific">Dunaliella salina</name>
    <name type="common">Green alga</name>
    <name type="synonym">Protococcus salinus</name>
    <dbReference type="NCBI Taxonomy" id="3046"/>
    <lineage>
        <taxon>Eukaryota</taxon>
        <taxon>Viridiplantae</taxon>
        <taxon>Chlorophyta</taxon>
        <taxon>core chlorophytes</taxon>
        <taxon>Chlorophyceae</taxon>
        <taxon>CS clade</taxon>
        <taxon>Chlamydomonadales</taxon>
        <taxon>Dunaliellaceae</taxon>
        <taxon>Dunaliella</taxon>
    </lineage>
</organism>
<proteinExistence type="predicted"/>
<reference evidence="1" key="1">
    <citation type="submission" date="2017-08" db="EMBL/GenBank/DDBJ databases">
        <authorList>
            <person name="Polle J.E."/>
            <person name="Barry K."/>
            <person name="Cushman J."/>
            <person name="Schmutz J."/>
            <person name="Tran D."/>
            <person name="Hathwaick L.T."/>
            <person name="Yim W.C."/>
            <person name="Jenkins J."/>
            <person name="Mckie-Krisberg Z.M."/>
            <person name="Prochnik S."/>
            <person name="Lindquist E."/>
            <person name="Dockter R.B."/>
            <person name="Adam C."/>
            <person name="Molina H."/>
            <person name="Bunkerborg J."/>
            <person name="Jin E."/>
            <person name="Buchheim M."/>
            <person name="Magnuson J."/>
        </authorList>
    </citation>
    <scope>NUCLEOTIDE SEQUENCE</scope>
    <source>
        <strain evidence="1">CCAP 19/18</strain>
    </source>
</reference>
<accession>A0ABQ7GKT8</accession>
<keyword evidence="2" id="KW-1185">Reference proteome</keyword>
<protein>
    <submittedName>
        <fullName evidence="1">Uncharacterized protein</fullName>
    </submittedName>
</protein>
<dbReference type="InterPro" id="IPR010903">
    <property type="entry name" value="DUF1517"/>
</dbReference>
<name>A0ABQ7GKT8_DUNSA</name>
<dbReference type="Proteomes" id="UP000815325">
    <property type="component" value="Unassembled WGS sequence"/>
</dbReference>
<dbReference type="PANTHER" id="PTHR33975">
    <property type="entry name" value="MYELIN-ASSOCIATED OLIGODENDROCYTE BASIC PROTEIN"/>
    <property type="match status" value="1"/>
</dbReference>
<gene>
    <name evidence="1" type="ORF">DUNSADRAFT_7713</name>
</gene>
<dbReference type="InterPro" id="IPR053023">
    <property type="entry name" value="FLAP_modulator"/>
</dbReference>
<dbReference type="Pfam" id="PF07466">
    <property type="entry name" value="DUF1517"/>
    <property type="match status" value="1"/>
</dbReference>
<comment type="caution">
    <text evidence="1">The sequence shown here is derived from an EMBL/GenBank/DDBJ whole genome shotgun (WGS) entry which is preliminary data.</text>
</comment>
<evidence type="ECO:0000313" key="2">
    <source>
        <dbReference type="Proteomes" id="UP000815325"/>
    </source>
</evidence>
<dbReference type="EMBL" id="MU069716">
    <property type="protein sequence ID" value="KAF5835224.1"/>
    <property type="molecule type" value="Genomic_DNA"/>
</dbReference>
<sequence>MKSLGHLNLGAAGKRCHSKCQCTTSRTPSFCPAVGSGGNNSSVAILRADVDQAAAEQQECIPPTSNLGWRAAAGVATALSLMVAAPQEGCLEAQAANLQSEVPSTSYALEPSESQSSFSGLPVLRSPPLMLVQVQPQSTTSNLWVQLGAIIAANVVVVQVGGKGVWIILEEALLELSKYQHSCKLADVAAVHMASKSEAYDLFDEVAKSEVQRARQGEADAHVEGEGDCAVDWDSTGSSRRSKLMQWLRGPEESNCDDALVVTLVVAARGDLEIPNTVGSWSDLAGVMKTLGGLSSEQLMALDLTWSPSKDNEFLTKEQLVQDYTNLKPVK</sequence>
<dbReference type="PANTHER" id="PTHR33975:SF2">
    <property type="entry name" value="MYELIN-ASSOCIATED OLIGODENDROCYTE BASIC PROTEIN"/>
    <property type="match status" value="1"/>
</dbReference>
<evidence type="ECO:0000313" key="1">
    <source>
        <dbReference type="EMBL" id="KAF5835224.1"/>
    </source>
</evidence>